<evidence type="ECO:0000256" key="3">
    <source>
        <dbReference type="ARBA" id="ARBA00004557"/>
    </source>
</evidence>
<dbReference type="InterPro" id="IPR000731">
    <property type="entry name" value="SSD"/>
</dbReference>
<dbReference type="Proteomes" id="UP001151699">
    <property type="component" value="Chromosome A"/>
</dbReference>
<dbReference type="PANTHER" id="PTHR46378:SF1">
    <property type="entry name" value="STEROL REGULATORY ELEMENT-BINDING PROTEIN CLEAVAGE-ACTIVATING PROTEIN"/>
    <property type="match status" value="1"/>
</dbReference>
<feature type="repeat" description="WD" evidence="17">
    <location>
        <begin position="799"/>
        <end position="838"/>
    </location>
</feature>
<evidence type="ECO:0000256" key="13">
    <source>
        <dbReference type="ARBA" id="ARBA00023136"/>
    </source>
</evidence>
<dbReference type="GO" id="GO:0045540">
    <property type="term" value="P:regulation of cholesterol biosynthetic process"/>
    <property type="evidence" value="ECO:0007669"/>
    <property type="project" value="TreeGrafter"/>
</dbReference>
<keyword evidence="12" id="KW-0446">Lipid-binding</keyword>
<keyword evidence="11" id="KW-0443">Lipid metabolism</keyword>
<comment type="subcellular location">
    <subcellularLocation>
        <location evidence="3">Cytoplasmic vesicle</location>
        <location evidence="3">COPII-coated vesicle membrane</location>
        <topology evidence="3">Multi-pass membrane protein</topology>
    </subcellularLocation>
    <subcellularLocation>
        <location evidence="1">Endoplasmic reticulum</location>
    </subcellularLocation>
    <subcellularLocation>
        <location evidence="2">Golgi apparatus membrane</location>
    </subcellularLocation>
</comment>
<evidence type="ECO:0000256" key="16">
    <source>
        <dbReference type="ARBA" id="ARBA00045958"/>
    </source>
</evidence>
<dbReference type="AlphaFoldDB" id="A0A9Q0N7H2"/>
<dbReference type="GO" id="GO:0008203">
    <property type="term" value="P:cholesterol metabolic process"/>
    <property type="evidence" value="ECO:0007669"/>
    <property type="project" value="UniProtKB-KW"/>
</dbReference>
<dbReference type="OrthoDB" id="361494at2759"/>
<evidence type="ECO:0000256" key="7">
    <source>
        <dbReference type="ARBA" id="ARBA00022574"/>
    </source>
</evidence>
<evidence type="ECO:0000256" key="5">
    <source>
        <dbReference type="ARBA" id="ARBA00019541"/>
    </source>
</evidence>
<dbReference type="Pfam" id="PF12349">
    <property type="entry name" value="Sterol-sensing"/>
    <property type="match status" value="1"/>
</dbReference>
<dbReference type="PROSITE" id="PS50156">
    <property type="entry name" value="SSD"/>
    <property type="match status" value="1"/>
</dbReference>
<keyword evidence="8" id="KW-0677">Repeat</keyword>
<feature type="transmembrane region" description="Helical" evidence="18">
    <location>
        <begin position="336"/>
        <end position="361"/>
    </location>
</feature>
<dbReference type="InterPro" id="IPR001680">
    <property type="entry name" value="WD40_rpt"/>
</dbReference>
<dbReference type="GO" id="GO:0032934">
    <property type="term" value="F:sterol binding"/>
    <property type="evidence" value="ECO:0007669"/>
    <property type="project" value="InterPro"/>
</dbReference>
<evidence type="ECO:0000313" key="21">
    <source>
        <dbReference type="Proteomes" id="UP001151699"/>
    </source>
</evidence>
<dbReference type="SUPFAM" id="SSF50998">
    <property type="entry name" value="Quinoprotein alcohol dehydrogenase-like"/>
    <property type="match status" value="1"/>
</dbReference>
<evidence type="ECO:0000256" key="18">
    <source>
        <dbReference type="SAM" id="Phobius"/>
    </source>
</evidence>
<keyword evidence="21" id="KW-1185">Reference proteome</keyword>
<reference evidence="20" key="1">
    <citation type="submission" date="2022-07" db="EMBL/GenBank/DDBJ databases">
        <authorList>
            <person name="Trinca V."/>
            <person name="Uliana J.V.C."/>
            <person name="Torres T.T."/>
            <person name="Ward R.J."/>
            <person name="Monesi N."/>
        </authorList>
    </citation>
    <scope>NUCLEOTIDE SEQUENCE</scope>
    <source>
        <strain evidence="20">HSMRA1968</strain>
        <tissue evidence="20">Whole embryos</tissue>
    </source>
</reference>
<dbReference type="GO" id="GO:0012507">
    <property type="term" value="C:ER to Golgi transport vesicle membrane"/>
    <property type="evidence" value="ECO:0007669"/>
    <property type="project" value="UniProtKB-SubCell"/>
</dbReference>
<evidence type="ECO:0000256" key="15">
    <source>
        <dbReference type="ARBA" id="ARBA00023221"/>
    </source>
</evidence>
<keyword evidence="18" id="KW-1133">Transmembrane helix</keyword>
<dbReference type="Pfam" id="PF24006">
    <property type="entry name" value="SCAP_N"/>
    <property type="match status" value="1"/>
</dbReference>
<evidence type="ECO:0000256" key="17">
    <source>
        <dbReference type="PROSITE-ProRule" id="PRU00221"/>
    </source>
</evidence>
<dbReference type="InterPro" id="IPR030225">
    <property type="entry name" value="SCAP"/>
</dbReference>
<dbReference type="InterPro" id="IPR057041">
    <property type="entry name" value="SCAP_N"/>
</dbReference>
<keyword evidence="10" id="KW-0333">Golgi apparatus</keyword>
<name>A0A9Q0N7H2_9DIPT</name>
<dbReference type="GO" id="GO:0000139">
    <property type="term" value="C:Golgi membrane"/>
    <property type="evidence" value="ECO:0007669"/>
    <property type="project" value="UniProtKB-SubCell"/>
</dbReference>
<dbReference type="InterPro" id="IPR053958">
    <property type="entry name" value="HMGCR/SNAP/NPC1-like_SSD"/>
</dbReference>
<keyword evidence="6" id="KW-0153">Cholesterol metabolism</keyword>
<evidence type="ECO:0000256" key="2">
    <source>
        <dbReference type="ARBA" id="ARBA00004394"/>
    </source>
</evidence>
<evidence type="ECO:0000256" key="9">
    <source>
        <dbReference type="ARBA" id="ARBA00022824"/>
    </source>
</evidence>
<evidence type="ECO:0000256" key="6">
    <source>
        <dbReference type="ARBA" id="ARBA00022548"/>
    </source>
</evidence>
<keyword evidence="13 18" id="KW-0472">Membrane</keyword>
<gene>
    <name evidence="20" type="primary">SCAP</name>
    <name evidence="20" type="ORF">Bhyg_00409</name>
</gene>
<feature type="transmembrane region" description="Helical" evidence="18">
    <location>
        <begin position="373"/>
        <end position="393"/>
    </location>
</feature>
<feature type="non-terminal residue" evidence="20">
    <location>
        <position position="1"/>
    </location>
</feature>
<evidence type="ECO:0000256" key="8">
    <source>
        <dbReference type="ARBA" id="ARBA00022737"/>
    </source>
</evidence>
<dbReference type="Pfam" id="PF00400">
    <property type="entry name" value="WD40"/>
    <property type="match status" value="1"/>
</dbReference>
<dbReference type="InterPro" id="IPR057042">
    <property type="entry name" value="Beta-prop_SCAP"/>
</dbReference>
<dbReference type="SUPFAM" id="SSF82866">
    <property type="entry name" value="Multidrug efflux transporter AcrB transmembrane domain"/>
    <property type="match status" value="1"/>
</dbReference>
<dbReference type="InterPro" id="IPR015943">
    <property type="entry name" value="WD40/YVTN_repeat-like_dom_sf"/>
</dbReference>
<dbReference type="SMART" id="SM00320">
    <property type="entry name" value="WD40"/>
    <property type="match status" value="5"/>
</dbReference>
<dbReference type="PANTHER" id="PTHR46378">
    <property type="entry name" value="STEROL REGULATORY ELEMENT-BINDING PROTEIN CLEAVAGE-ACTIVATING PROTEIN"/>
    <property type="match status" value="1"/>
</dbReference>
<proteinExistence type="inferred from homology"/>
<feature type="transmembrane region" description="Helical" evidence="18">
    <location>
        <begin position="741"/>
        <end position="766"/>
    </location>
</feature>
<feature type="transmembrane region" description="Helical" evidence="18">
    <location>
        <begin position="33"/>
        <end position="54"/>
    </location>
</feature>
<evidence type="ECO:0000313" key="20">
    <source>
        <dbReference type="EMBL" id="KAJ6645206.1"/>
    </source>
</evidence>
<evidence type="ECO:0000256" key="4">
    <source>
        <dbReference type="ARBA" id="ARBA00007410"/>
    </source>
</evidence>
<dbReference type="GO" id="GO:0032933">
    <property type="term" value="P:SREBP signaling pathway"/>
    <property type="evidence" value="ECO:0007669"/>
    <property type="project" value="InterPro"/>
</dbReference>
<comment type="similarity">
    <text evidence="4">Belongs to the WD repeat SCAP family.</text>
</comment>
<feature type="transmembrane region" description="Helical" evidence="18">
    <location>
        <begin position="305"/>
        <end position="324"/>
    </location>
</feature>
<evidence type="ECO:0000259" key="19">
    <source>
        <dbReference type="PROSITE" id="PS50156"/>
    </source>
</evidence>
<evidence type="ECO:0000256" key="10">
    <source>
        <dbReference type="ARBA" id="ARBA00023034"/>
    </source>
</evidence>
<keyword evidence="14" id="KW-1207">Sterol metabolism</keyword>
<comment type="caution">
    <text evidence="20">The sequence shown here is derived from an EMBL/GenBank/DDBJ whole genome shotgun (WGS) entry which is preliminary data.</text>
</comment>
<evidence type="ECO:0000256" key="1">
    <source>
        <dbReference type="ARBA" id="ARBA00004240"/>
    </source>
</evidence>
<dbReference type="GO" id="GO:0032936">
    <property type="term" value="C:SREBP-SCAP complex"/>
    <property type="evidence" value="ECO:0007669"/>
    <property type="project" value="TreeGrafter"/>
</dbReference>
<sequence>MMPNTPSSENSPGKDQKAELPSRVAQWYYRHGLFLSSYPTCATSIAVIVVYPLLNIPLPGTIPTKVILPNSPANFLDETPIVDGRKEPIGTRNLFNFTLEPPFPWSHSEPYFYVQQIVLRSSVLPWKKDLILTDAFRGPLHEIFKLLEIVRNHEDEESKTTLAHICLHVENVKQSTKESLFPEYNCLILSPANFWQQSSSNFNRDTNLLNTIFQHHNLHKSKVSTADMLLGMQLRDAGFKRYPIRNRPRVIQYAITLVLRENDQKYLSSLKEKLITLYPLHQKPNVASATRTNFTYIYYPGEFNLLEFMPLFVAFIVLFIYVYFSVRKIEVIKSRVLLAISAVITVLSSLMMSLGLCFFFGLTISVQSNGGMFQYLVILVGLENVLVLTKSVVSTDNTFDVKIRLAQGLSKEGWSISKTLLTEITILTIGLATFVPVIQEFCIFAIVGLISDFFLQMMLFSTVLALDIKRIEFNDLNKSSPNDNASRRLPYRNSTITSCFTINRSRSHPKLTALDSQQSIGVNGTNSGAEKKIPKRLRIVNFWARTRFFQRAFMIWMIFWIFSIIYNSQIFEQIFEIRQNDSETNNPFGLKDTFRKDDNESVRPIFDTPYAIGKGASQQKSNFAEDSQFNLTEQINKLAHPDFDTNYHLSNFHWSSILKQYNLTLSGKYITILPTIRLSHVVPPEVADRIRNNDEKPEINFQWKALAIALDPIDFIDTDPNEAPVIHTANRPLYPKSPMEIVLAAILCSISLFVLTYTMVVFYRCICTRNYAEWRSSWNDTKTNHSNTQRILEGVPIQVKGHRHSIECLVTDGTVVISSCLEGQVKVWNVSNGELILNIDRAGHFQSYRKSSLGDCYSHYLNRVCSENVKRQKDRNLSPIWCLDYVDFLIVIGCADGRLEFWEGITGNLKCIYECEEKHKHGITNVHLTGNRVIAARLSGRIDFLRLETYNQGRHIDWGFTTAYKRTHVRTGSTGSPSNHSKFTNSSIYAGEELRCILEKQHLGHQQSITCMEVVNGIVFTGSQDHTLKVFKSDIGNLLHTLHGHCGPITCLFIDHFQPDTGGSGSQDGLLCVWELLTGACMYSIQAHDGAILSLACAPSYVISVGADERLCVWERFQGHLLNTIYITHIYTSLLMLTPSLLITVKSGSLIVWDVRTAEATREVKLDCSNLQLCPKNLLPASGSVICDYGNELRIVRFPMIADKRE</sequence>
<feature type="domain" description="SSD" evidence="19">
    <location>
        <begin position="307"/>
        <end position="466"/>
    </location>
</feature>
<dbReference type="InterPro" id="IPR011047">
    <property type="entry name" value="Quinoprotein_ADH-like_sf"/>
</dbReference>
<keyword evidence="15" id="KW-0753">Steroid metabolism</keyword>
<feature type="transmembrane region" description="Helical" evidence="18">
    <location>
        <begin position="548"/>
        <end position="566"/>
    </location>
</feature>
<protein>
    <recommendedName>
        <fullName evidence="5">Sterol regulatory element-binding protein cleavage-activating protein</fullName>
    </recommendedName>
</protein>
<dbReference type="GO" id="GO:0005789">
    <property type="term" value="C:endoplasmic reticulum membrane"/>
    <property type="evidence" value="ECO:0007669"/>
    <property type="project" value="InterPro"/>
</dbReference>
<evidence type="ECO:0000256" key="11">
    <source>
        <dbReference type="ARBA" id="ARBA00023098"/>
    </source>
</evidence>
<accession>A0A9Q0N7H2</accession>
<keyword evidence="7 17" id="KW-0853">WD repeat</keyword>
<keyword evidence="9" id="KW-0256">Endoplasmic reticulum</keyword>
<evidence type="ECO:0000256" key="14">
    <source>
        <dbReference type="ARBA" id="ARBA00023166"/>
    </source>
</evidence>
<organism evidence="20 21">
    <name type="scientific">Pseudolycoriella hygida</name>
    <dbReference type="NCBI Taxonomy" id="35572"/>
    <lineage>
        <taxon>Eukaryota</taxon>
        <taxon>Metazoa</taxon>
        <taxon>Ecdysozoa</taxon>
        <taxon>Arthropoda</taxon>
        <taxon>Hexapoda</taxon>
        <taxon>Insecta</taxon>
        <taxon>Pterygota</taxon>
        <taxon>Neoptera</taxon>
        <taxon>Endopterygota</taxon>
        <taxon>Diptera</taxon>
        <taxon>Nematocera</taxon>
        <taxon>Sciaroidea</taxon>
        <taxon>Sciaridae</taxon>
        <taxon>Pseudolycoriella</taxon>
    </lineage>
</organism>
<dbReference type="PROSITE" id="PS50082">
    <property type="entry name" value="WD_REPEATS_2"/>
    <property type="match status" value="2"/>
</dbReference>
<dbReference type="Gene3D" id="1.20.1640.10">
    <property type="entry name" value="Multidrug efflux transporter AcrB transmembrane domain"/>
    <property type="match status" value="1"/>
</dbReference>
<evidence type="ECO:0000256" key="12">
    <source>
        <dbReference type="ARBA" id="ARBA00023121"/>
    </source>
</evidence>
<keyword evidence="18" id="KW-0812">Transmembrane</keyword>
<dbReference type="Gene3D" id="2.130.10.10">
    <property type="entry name" value="YVTN repeat-like/Quinoprotein amine dehydrogenase"/>
    <property type="match status" value="2"/>
</dbReference>
<dbReference type="Pfam" id="PF24017">
    <property type="entry name" value="Beta-prop_SCAP"/>
    <property type="match status" value="1"/>
</dbReference>
<dbReference type="EMBL" id="WJQU01000001">
    <property type="protein sequence ID" value="KAJ6645206.1"/>
    <property type="molecule type" value="Genomic_DNA"/>
</dbReference>
<comment type="function">
    <text evidence="16">Escort protein required for cholesterol as well as lipid homeostasis. Regulates export of the SCAP-SREBP complex from the endoplasmic reticulum to the Golgi upon low cholesterol, thereby regulating the processing of sterol regulatory element-binding proteins (SREBPs) SREBF1/SREBP1 and SREBF2/SREBP2. At high sterol concentrations, formation of a ternary complex with INSIG (INSIG1 or INSIG2) leads to mask the ER export signal in SCAP, promoting retention of the complex in the endoplasmic reticulum. Low sterol concentrations trigger release of INSIG, a conformational change in the SSD domain of SCAP, unmasking of the ER export signal, promoting recruitment into COPII-coated vesicles and transport of the SCAP-SREBP to the Golgi: in the Golgi, SREBPs are then processed, releasing the transcription factor fragment of SREBPs from the membrane, its import into the nucleus and up-regulation of LDLR, INSIG1 and the mevalonate pathway. Binds cholesterol via its SSD domain.</text>
</comment>
<feature type="repeat" description="WD" evidence="17">
    <location>
        <begin position="1085"/>
        <end position="1124"/>
    </location>
</feature>